<accession>A0A0V1E6M7</accession>
<name>A0A0V1E6M7_TRIPS</name>
<comment type="caution">
    <text evidence="1">The sequence shown here is derived from an EMBL/GenBank/DDBJ whole genome shotgun (WGS) entry which is preliminary data.</text>
</comment>
<dbReference type="AlphaFoldDB" id="A0A0V1E6M7"/>
<evidence type="ECO:0000313" key="1">
    <source>
        <dbReference type="EMBL" id="KRY68835.1"/>
    </source>
</evidence>
<gene>
    <name evidence="1" type="ORF">T4A_13392</name>
</gene>
<evidence type="ECO:0000313" key="2">
    <source>
        <dbReference type="Proteomes" id="UP000054632"/>
    </source>
</evidence>
<proteinExistence type="predicted"/>
<reference evidence="1 2" key="1">
    <citation type="submission" date="2015-01" db="EMBL/GenBank/DDBJ databases">
        <title>Evolution of Trichinella species and genotypes.</title>
        <authorList>
            <person name="Korhonen P.K."/>
            <person name="Edoardo P."/>
            <person name="Giuseppe L.R."/>
            <person name="Gasser R.B."/>
        </authorList>
    </citation>
    <scope>NUCLEOTIDE SEQUENCE [LARGE SCALE GENOMIC DNA]</scope>
    <source>
        <strain evidence="1">ISS13</strain>
    </source>
</reference>
<protein>
    <submittedName>
        <fullName evidence="1">Uncharacterized protein</fullName>
    </submittedName>
</protein>
<dbReference type="Proteomes" id="UP000054632">
    <property type="component" value="Unassembled WGS sequence"/>
</dbReference>
<dbReference type="EMBL" id="JYDR01000102">
    <property type="protein sequence ID" value="KRY68835.1"/>
    <property type="molecule type" value="Genomic_DNA"/>
</dbReference>
<organism evidence="1 2">
    <name type="scientific">Trichinella pseudospiralis</name>
    <name type="common">Parasitic roundworm</name>
    <dbReference type="NCBI Taxonomy" id="6337"/>
    <lineage>
        <taxon>Eukaryota</taxon>
        <taxon>Metazoa</taxon>
        <taxon>Ecdysozoa</taxon>
        <taxon>Nematoda</taxon>
        <taxon>Enoplea</taxon>
        <taxon>Dorylaimia</taxon>
        <taxon>Trichinellida</taxon>
        <taxon>Trichinellidae</taxon>
        <taxon>Trichinella</taxon>
    </lineage>
</organism>
<sequence length="60" mass="6965">MEKLQRKALHLAFKWFYQLMRHCHQFGGVSVFVREHLLGDNACPQSSGCGLANRLFDMLK</sequence>